<proteinExistence type="predicted"/>
<evidence type="ECO:0000313" key="1">
    <source>
        <dbReference type="EMBL" id="RDX42572.1"/>
    </source>
</evidence>
<name>A0A371CQK9_9APHY</name>
<dbReference type="AlphaFoldDB" id="A0A371CQK9"/>
<dbReference type="STRING" id="139420.A0A371CQK9"/>
<evidence type="ECO:0000313" key="2">
    <source>
        <dbReference type="Proteomes" id="UP000256964"/>
    </source>
</evidence>
<protein>
    <submittedName>
        <fullName evidence="1">Uncharacterized protein</fullName>
    </submittedName>
</protein>
<dbReference type="OrthoDB" id="3046414at2759"/>
<feature type="non-terminal residue" evidence="1">
    <location>
        <position position="1"/>
    </location>
</feature>
<accession>A0A371CQK9</accession>
<keyword evidence="2" id="KW-1185">Reference proteome</keyword>
<dbReference type="EMBL" id="KZ857481">
    <property type="protein sequence ID" value="RDX42572.1"/>
    <property type="molecule type" value="Genomic_DNA"/>
</dbReference>
<organism evidence="1 2">
    <name type="scientific">Lentinus brumalis</name>
    <dbReference type="NCBI Taxonomy" id="2498619"/>
    <lineage>
        <taxon>Eukaryota</taxon>
        <taxon>Fungi</taxon>
        <taxon>Dikarya</taxon>
        <taxon>Basidiomycota</taxon>
        <taxon>Agaricomycotina</taxon>
        <taxon>Agaricomycetes</taxon>
        <taxon>Polyporales</taxon>
        <taxon>Polyporaceae</taxon>
        <taxon>Lentinus</taxon>
    </lineage>
</organism>
<dbReference type="Proteomes" id="UP000256964">
    <property type="component" value="Unassembled WGS sequence"/>
</dbReference>
<gene>
    <name evidence="1" type="ORF">OH76DRAFT_1300416</name>
</gene>
<reference evidence="1 2" key="1">
    <citation type="journal article" date="2018" name="Biotechnol. Biofuels">
        <title>Integrative visual omics of the white-rot fungus Polyporus brumalis exposes the biotechnological potential of its oxidative enzymes for delignifying raw plant biomass.</title>
        <authorList>
            <person name="Miyauchi S."/>
            <person name="Rancon A."/>
            <person name="Drula E."/>
            <person name="Hage H."/>
            <person name="Chaduli D."/>
            <person name="Favel A."/>
            <person name="Grisel S."/>
            <person name="Henrissat B."/>
            <person name="Herpoel-Gimbert I."/>
            <person name="Ruiz-Duenas F.J."/>
            <person name="Chevret D."/>
            <person name="Hainaut M."/>
            <person name="Lin J."/>
            <person name="Wang M."/>
            <person name="Pangilinan J."/>
            <person name="Lipzen A."/>
            <person name="Lesage-Meessen L."/>
            <person name="Navarro D."/>
            <person name="Riley R."/>
            <person name="Grigoriev I.V."/>
            <person name="Zhou S."/>
            <person name="Raouche S."/>
            <person name="Rosso M.N."/>
        </authorList>
    </citation>
    <scope>NUCLEOTIDE SEQUENCE [LARGE SCALE GENOMIC DNA]</scope>
    <source>
        <strain evidence="1 2">BRFM 1820</strain>
    </source>
</reference>
<feature type="non-terminal residue" evidence="1">
    <location>
        <position position="352"/>
    </location>
</feature>
<sequence length="352" mass="40539">KTSMSILEVYLLGSREEYIDDFFTRIPPDVILRMRCLSSSVLYAVEAYMYRHWNVSGTLSRWFYNVRTFLIALEACDAIVSGGAAVAFFARQDYPDADLEIYIPIHGLLPMGRFLRRQGYAYQAAPGQHPFFDAAVLSHTAYITTHDPRRRNDPHYNPYTCTYHFVLPLDPEFREGKHIRLVSVLTDPVEYMLRNSKSTGTMNYLTGTHAVSLFPRTTFVARTLVHCQDTSRSPVSHQTWTNKYRARGFSVVDAGVTLPNIRELRKWERRVGDKLTWVLPYKRIGTAERPPIQMRSYAFEVLDVTTEVTAAGAALRVGPRFWYSSMAYMRKPMKSFSQYRSIETAAAFLQDF</sequence>